<keyword evidence="4 6" id="KW-0472">Membrane</keyword>
<keyword evidence="9" id="KW-1185">Reference proteome</keyword>
<reference evidence="8" key="1">
    <citation type="submission" date="2023-02" db="EMBL/GenBank/DDBJ databases">
        <title>Actinomadura rubrobrunea NBRC 14622.</title>
        <authorList>
            <person name="Ichikawa N."/>
            <person name="Sato H."/>
            <person name="Tonouchi N."/>
        </authorList>
    </citation>
    <scope>NUCLEOTIDE SEQUENCE</scope>
    <source>
        <strain evidence="8">NBRC 14622</strain>
    </source>
</reference>
<feature type="transmembrane region" description="Helical" evidence="6">
    <location>
        <begin position="161"/>
        <end position="182"/>
    </location>
</feature>
<feature type="region of interest" description="Disordered" evidence="5">
    <location>
        <begin position="390"/>
        <end position="410"/>
    </location>
</feature>
<feature type="transmembrane region" description="Helical" evidence="6">
    <location>
        <begin position="211"/>
        <end position="235"/>
    </location>
</feature>
<evidence type="ECO:0000313" key="9">
    <source>
        <dbReference type="Proteomes" id="UP001165124"/>
    </source>
</evidence>
<dbReference type="Pfam" id="PF07690">
    <property type="entry name" value="MFS_1"/>
    <property type="match status" value="1"/>
</dbReference>
<organism evidence="8 9">
    <name type="scientific">Actinomadura rubrobrunea</name>
    <dbReference type="NCBI Taxonomy" id="115335"/>
    <lineage>
        <taxon>Bacteria</taxon>
        <taxon>Bacillati</taxon>
        <taxon>Actinomycetota</taxon>
        <taxon>Actinomycetes</taxon>
        <taxon>Streptosporangiales</taxon>
        <taxon>Thermomonosporaceae</taxon>
        <taxon>Actinomadura</taxon>
    </lineage>
</organism>
<evidence type="ECO:0000256" key="6">
    <source>
        <dbReference type="SAM" id="Phobius"/>
    </source>
</evidence>
<feature type="transmembrane region" description="Helical" evidence="6">
    <location>
        <begin position="368"/>
        <end position="387"/>
    </location>
</feature>
<comment type="subcellular location">
    <subcellularLocation>
        <location evidence="1">Cell membrane</location>
        <topology evidence="1">Multi-pass membrane protein</topology>
    </subcellularLocation>
</comment>
<evidence type="ECO:0000313" key="8">
    <source>
        <dbReference type="EMBL" id="GLW65337.1"/>
    </source>
</evidence>
<evidence type="ECO:0000256" key="3">
    <source>
        <dbReference type="ARBA" id="ARBA00022989"/>
    </source>
</evidence>
<dbReference type="GO" id="GO:0022857">
    <property type="term" value="F:transmembrane transporter activity"/>
    <property type="evidence" value="ECO:0007669"/>
    <property type="project" value="InterPro"/>
</dbReference>
<name>A0A9W6PZ32_9ACTN</name>
<proteinExistence type="predicted"/>
<keyword evidence="3 6" id="KW-1133">Transmembrane helix</keyword>
<feature type="transmembrane region" description="Helical" evidence="6">
    <location>
        <begin position="303"/>
        <end position="325"/>
    </location>
</feature>
<feature type="transmembrane region" description="Helical" evidence="6">
    <location>
        <begin position="278"/>
        <end position="297"/>
    </location>
</feature>
<dbReference type="SUPFAM" id="SSF103473">
    <property type="entry name" value="MFS general substrate transporter"/>
    <property type="match status" value="1"/>
</dbReference>
<dbReference type="PROSITE" id="PS50850">
    <property type="entry name" value="MFS"/>
    <property type="match status" value="1"/>
</dbReference>
<feature type="domain" description="Major facilitator superfamily (MFS) profile" evidence="7">
    <location>
        <begin position="7"/>
        <end position="393"/>
    </location>
</feature>
<evidence type="ECO:0000256" key="5">
    <source>
        <dbReference type="SAM" id="MobiDB-lite"/>
    </source>
</evidence>
<evidence type="ECO:0000256" key="4">
    <source>
        <dbReference type="ARBA" id="ARBA00023136"/>
    </source>
</evidence>
<dbReference type="InterPro" id="IPR036259">
    <property type="entry name" value="MFS_trans_sf"/>
</dbReference>
<dbReference type="RefSeq" id="WP_067910445.1">
    <property type="nucleotide sequence ID" value="NZ_BSRZ01000008.1"/>
</dbReference>
<protein>
    <submittedName>
        <fullName evidence="8">MFS transporter</fullName>
    </submittedName>
</protein>
<sequence>MSGRRGTAAVQVLLIVLVALNLRPAVAAVGPLLTEIRDDLGLSGTAAGALTTLPLAFFGAYGLLAAFLRRAPRGETLLVAAMGLLVAGLLLRLVPVTPALFAGSLVAGIAISIGNVAVPAIIKRDHPGRIPLVTAIYTVAICGGASLSSGVVVPVQRALDATWRLPLALLAVPAALAGLCWLPRARRGAPGGPVPAGGSSRRMAARVWRSGLAWQVTAFMGLQSLLAYVVLGWLPTICQDRGMPETSAGYALGLTAMIQAVGALAVPALARRFADQRPIVVVSVALCLAGFAGIAWAPLATVWLWAVVLGLAQGALFATALALLGLRAHDAQAAAQLSGMAQGVGYVIAALGPLLLGALHDATGGWDVPMTAVLAVTAALAVPGWAAGRDRTVGAPTPPEPECAAPTRTH</sequence>
<dbReference type="InterPro" id="IPR001958">
    <property type="entry name" value="Tet-R_TetA/multi-R_MdtG-like"/>
</dbReference>
<dbReference type="EMBL" id="BSRZ01000008">
    <property type="protein sequence ID" value="GLW65337.1"/>
    <property type="molecule type" value="Genomic_DNA"/>
</dbReference>
<dbReference type="GO" id="GO:0005886">
    <property type="term" value="C:plasma membrane"/>
    <property type="evidence" value="ECO:0007669"/>
    <property type="project" value="UniProtKB-SubCell"/>
</dbReference>
<gene>
    <name evidence="8" type="ORF">Arub01_35810</name>
</gene>
<dbReference type="InterPro" id="IPR052524">
    <property type="entry name" value="MFS_Cyanate_Porter"/>
</dbReference>
<dbReference type="AlphaFoldDB" id="A0A9W6PZ32"/>
<dbReference type="Gene3D" id="1.20.1250.20">
    <property type="entry name" value="MFS general substrate transporter like domains"/>
    <property type="match status" value="2"/>
</dbReference>
<evidence type="ECO:0000256" key="1">
    <source>
        <dbReference type="ARBA" id="ARBA00004651"/>
    </source>
</evidence>
<dbReference type="Proteomes" id="UP001165124">
    <property type="component" value="Unassembled WGS sequence"/>
</dbReference>
<evidence type="ECO:0000259" key="7">
    <source>
        <dbReference type="PROSITE" id="PS50850"/>
    </source>
</evidence>
<dbReference type="PANTHER" id="PTHR23523:SF2">
    <property type="entry name" value="2-NITROIMIDAZOLE TRANSPORTER"/>
    <property type="match status" value="1"/>
</dbReference>
<feature type="transmembrane region" description="Helical" evidence="6">
    <location>
        <begin position="247"/>
        <end position="266"/>
    </location>
</feature>
<feature type="transmembrane region" description="Helical" evidence="6">
    <location>
        <begin position="100"/>
        <end position="122"/>
    </location>
</feature>
<accession>A0A9W6PZ32</accession>
<comment type="caution">
    <text evidence="8">The sequence shown here is derived from an EMBL/GenBank/DDBJ whole genome shotgun (WGS) entry which is preliminary data.</text>
</comment>
<dbReference type="PANTHER" id="PTHR23523">
    <property type="match status" value="1"/>
</dbReference>
<feature type="transmembrane region" description="Helical" evidence="6">
    <location>
        <begin position="134"/>
        <end position="155"/>
    </location>
</feature>
<keyword evidence="2 6" id="KW-0812">Transmembrane</keyword>
<feature type="transmembrane region" description="Helical" evidence="6">
    <location>
        <begin position="337"/>
        <end position="356"/>
    </location>
</feature>
<feature type="transmembrane region" description="Helical" evidence="6">
    <location>
        <begin position="76"/>
        <end position="94"/>
    </location>
</feature>
<dbReference type="InterPro" id="IPR011701">
    <property type="entry name" value="MFS"/>
</dbReference>
<dbReference type="PRINTS" id="PR01035">
    <property type="entry name" value="TCRTETA"/>
</dbReference>
<evidence type="ECO:0000256" key="2">
    <source>
        <dbReference type="ARBA" id="ARBA00022692"/>
    </source>
</evidence>
<dbReference type="InterPro" id="IPR020846">
    <property type="entry name" value="MFS_dom"/>
</dbReference>
<feature type="transmembrane region" description="Helical" evidence="6">
    <location>
        <begin position="43"/>
        <end position="64"/>
    </location>
</feature>